<dbReference type="OrthoDB" id="357294at2"/>
<dbReference type="PANTHER" id="PTHR40590">
    <property type="entry name" value="CYTOPLASMIC PROTEIN-RELATED"/>
    <property type="match status" value="1"/>
</dbReference>
<keyword evidence="2" id="KW-1185">Reference proteome</keyword>
<dbReference type="Pfam" id="PF01963">
    <property type="entry name" value="TraB_PrgY_gumN"/>
    <property type="match status" value="1"/>
</dbReference>
<dbReference type="InterPro" id="IPR002816">
    <property type="entry name" value="TraB/PrgY/GumN_fam"/>
</dbReference>
<organism evidence="1 2">
    <name type="scientific">Izhakiella capsodis</name>
    <dbReference type="NCBI Taxonomy" id="1367852"/>
    <lineage>
        <taxon>Bacteria</taxon>
        <taxon>Pseudomonadati</taxon>
        <taxon>Pseudomonadota</taxon>
        <taxon>Gammaproteobacteria</taxon>
        <taxon>Enterobacterales</taxon>
        <taxon>Erwiniaceae</taxon>
        <taxon>Izhakiella</taxon>
    </lineage>
</organism>
<dbReference type="Proteomes" id="UP000242222">
    <property type="component" value="Unassembled WGS sequence"/>
</dbReference>
<name>A0A1I4YDU7_9GAMM</name>
<dbReference type="STRING" id="1367852.SAMN05216516_10655"/>
<protein>
    <recommendedName>
        <fullName evidence="3">TraB family protein</fullName>
    </recommendedName>
</protein>
<dbReference type="InterPro" id="IPR047111">
    <property type="entry name" value="YbaP-like"/>
</dbReference>
<gene>
    <name evidence="1" type="ORF">SAMN05216516_10655</name>
</gene>
<sequence>MSKFGRAIQTLYRTLLPGRYSWPAIDIRQDDRYFHLVGSIHMGTRDMQPLPPALLKKLQLADALIVEADITSGVSPFGYSALCEPLESRLSAIHWQQLCKLCSKLDIDIGVISALPAWQVALMLQAQQAQQLGLRAEYGIDYQLLKSAHGRQQRVIELEGAETQLSLLETLPDGGLPLLEDTLMHWHTNARLLQKMINWWLDVPPGNPKSPLPSTFSSGLNDLLMDQRNTLWNRRLRELPAGNYVVAVGALHLYGKHNLADLMKKR</sequence>
<accession>A0A1I4YDU7</accession>
<proteinExistence type="predicted"/>
<evidence type="ECO:0000313" key="2">
    <source>
        <dbReference type="Proteomes" id="UP000242222"/>
    </source>
</evidence>
<dbReference type="CDD" id="cd14789">
    <property type="entry name" value="Tiki"/>
    <property type="match status" value="1"/>
</dbReference>
<dbReference type="AlphaFoldDB" id="A0A1I4YDU7"/>
<evidence type="ECO:0008006" key="3">
    <source>
        <dbReference type="Google" id="ProtNLM"/>
    </source>
</evidence>
<dbReference type="EMBL" id="FOVC01000006">
    <property type="protein sequence ID" value="SFN36146.1"/>
    <property type="molecule type" value="Genomic_DNA"/>
</dbReference>
<evidence type="ECO:0000313" key="1">
    <source>
        <dbReference type="EMBL" id="SFN36146.1"/>
    </source>
</evidence>
<dbReference type="RefSeq" id="WP_092877769.1">
    <property type="nucleotide sequence ID" value="NZ_FOVC01000006.1"/>
</dbReference>
<dbReference type="PANTHER" id="PTHR40590:SF1">
    <property type="entry name" value="CYTOPLASMIC PROTEIN"/>
    <property type="match status" value="1"/>
</dbReference>
<reference evidence="2" key="1">
    <citation type="submission" date="2016-10" db="EMBL/GenBank/DDBJ databases">
        <authorList>
            <person name="Varghese N."/>
            <person name="Submissions S."/>
        </authorList>
    </citation>
    <scope>NUCLEOTIDE SEQUENCE [LARGE SCALE GENOMIC DNA]</scope>
    <source>
        <strain evidence="2">N6PO6</strain>
    </source>
</reference>